<protein>
    <submittedName>
        <fullName evidence="1">Uncharacterized protein</fullName>
    </submittedName>
</protein>
<dbReference type="EMBL" id="JBHLTL010000005">
    <property type="protein sequence ID" value="MFC0589690.1"/>
    <property type="molecule type" value="Genomic_DNA"/>
</dbReference>
<dbReference type="RefSeq" id="WP_379481150.1">
    <property type="nucleotide sequence ID" value="NZ_JBHLTL010000005.1"/>
</dbReference>
<keyword evidence="2" id="KW-1185">Reference proteome</keyword>
<dbReference type="Proteomes" id="UP001589943">
    <property type="component" value="Unassembled WGS sequence"/>
</dbReference>
<organism evidence="1 2">
    <name type="scientific">Novosphingobium aquiterrae</name>
    <dbReference type="NCBI Taxonomy" id="624388"/>
    <lineage>
        <taxon>Bacteria</taxon>
        <taxon>Pseudomonadati</taxon>
        <taxon>Pseudomonadota</taxon>
        <taxon>Alphaproteobacteria</taxon>
        <taxon>Sphingomonadales</taxon>
        <taxon>Sphingomonadaceae</taxon>
        <taxon>Novosphingobium</taxon>
    </lineage>
</organism>
<name>A0ABV6PIP3_9SPHN</name>
<sequence length="116" mass="12150">MALSITVSGCATGQKFRGPITIASNSEIIVVSASARQKPDGILVGGDVHRSNGYAGAIPGHLHVIGWDGSGNAVATADVPWGEFMSRRFRLAYFKAFLPTNNVAAISKISIEPVNP</sequence>
<proteinExistence type="predicted"/>
<gene>
    <name evidence="1" type="ORF">ACFFF7_09720</name>
</gene>
<comment type="caution">
    <text evidence="1">The sequence shown here is derived from an EMBL/GenBank/DDBJ whole genome shotgun (WGS) entry which is preliminary data.</text>
</comment>
<evidence type="ECO:0000313" key="1">
    <source>
        <dbReference type="EMBL" id="MFC0589690.1"/>
    </source>
</evidence>
<reference evidence="1 2" key="1">
    <citation type="submission" date="2024-09" db="EMBL/GenBank/DDBJ databases">
        <authorList>
            <person name="Sun Q."/>
            <person name="Mori K."/>
        </authorList>
    </citation>
    <scope>NUCLEOTIDE SEQUENCE [LARGE SCALE GENOMIC DNA]</scope>
    <source>
        <strain evidence="1 2">NCAIM B.02537</strain>
    </source>
</reference>
<accession>A0ABV6PIP3</accession>
<evidence type="ECO:0000313" key="2">
    <source>
        <dbReference type="Proteomes" id="UP001589943"/>
    </source>
</evidence>